<dbReference type="GO" id="GO:0016705">
    <property type="term" value="F:oxidoreductase activity, acting on paired donors, with incorporation or reduction of molecular oxygen"/>
    <property type="evidence" value="ECO:0007669"/>
    <property type="project" value="InterPro"/>
</dbReference>
<dbReference type="Proteomes" id="UP001140206">
    <property type="component" value="Chromosome 2"/>
</dbReference>
<keyword evidence="4" id="KW-0812">Transmembrane</keyword>
<keyword evidence="3 11" id="KW-0349">Heme</keyword>
<dbReference type="GO" id="GO:0004497">
    <property type="term" value="F:monooxygenase activity"/>
    <property type="evidence" value="ECO:0007669"/>
    <property type="project" value="UniProtKB-KW"/>
</dbReference>
<organism evidence="13 14">
    <name type="scientific">Rhynchospora pubera</name>
    <dbReference type="NCBI Taxonomy" id="906938"/>
    <lineage>
        <taxon>Eukaryota</taxon>
        <taxon>Viridiplantae</taxon>
        <taxon>Streptophyta</taxon>
        <taxon>Embryophyta</taxon>
        <taxon>Tracheophyta</taxon>
        <taxon>Spermatophyta</taxon>
        <taxon>Magnoliopsida</taxon>
        <taxon>Liliopsida</taxon>
        <taxon>Poales</taxon>
        <taxon>Cyperaceae</taxon>
        <taxon>Cyperoideae</taxon>
        <taxon>Rhynchosporeae</taxon>
        <taxon>Rhynchospora</taxon>
    </lineage>
</organism>
<keyword evidence="6" id="KW-1133">Transmembrane helix</keyword>
<keyword evidence="9 12" id="KW-0503">Monooxygenase</keyword>
<comment type="cofactor">
    <cofactor evidence="11">
        <name>heme</name>
        <dbReference type="ChEBI" id="CHEBI:30413"/>
    </cofactor>
</comment>
<dbReference type="PANTHER" id="PTHR24282:SF135">
    <property type="entry name" value="CYTOCHROME P450 709B2"/>
    <property type="match status" value="1"/>
</dbReference>
<keyword evidence="5 11" id="KW-0479">Metal-binding</keyword>
<dbReference type="GO" id="GO:0006629">
    <property type="term" value="P:lipid metabolic process"/>
    <property type="evidence" value="ECO:0007669"/>
    <property type="project" value="UniProtKB-ARBA"/>
</dbReference>
<accession>A0AAV8FLV8</accession>
<keyword evidence="14" id="KW-1185">Reference proteome</keyword>
<dbReference type="GO" id="GO:0020037">
    <property type="term" value="F:heme binding"/>
    <property type="evidence" value="ECO:0007669"/>
    <property type="project" value="InterPro"/>
</dbReference>
<dbReference type="InterPro" id="IPR050665">
    <property type="entry name" value="Cytochrome_P450_Monooxygen"/>
</dbReference>
<evidence type="ECO:0000256" key="9">
    <source>
        <dbReference type="ARBA" id="ARBA00023033"/>
    </source>
</evidence>
<keyword evidence="7 12" id="KW-0560">Oxidoreductase</keyword>
<dbReference type="EMBL" id="JAMFTS010000002">
    <property type="protein sequence ID" value="KAJ4791771.1"/>
    <property type="molecule type" value="Genomic_DNA"/>
</dbReference>
<name>A0AAV8FLV8_9POAL</name>
<evidence type="ECO:0000313" key="13">
    <source>
        <dbReference type="EMBL" id="KAJ4791771.1"/>
    </source>
</evidence>
<dbReference type="PANTHER" id="PTHR24282">
    <property type="entry name" value="CYTOCHROME P450 FAMILY MEMBER"/>
    <property type="match status" value="1"/>
</dbReference>
<dbReference type="InterPro" id="IPR036396">
    <property type="entry name" value="Cyt_P450_sf"/>
</dbReference>
<dbReference type="InterPro" id="IPR017972">
    <property type="entry name" value="Cyt_P450_CS"/>
</dbReference>
<dbReference type="PRINTS" id="PR00465">
    <property type="entry name" value="EP450IV"/>
</dbReference>
<sequence>MTKSMANCAQSMVEKWTDIITKAETERNQPVEMEVSSHFLEMTADVISHTAFGSNYMKGKGVILAQKEQQMLLFKSLLKVPFPGYKEEVIRECAHDVPTGDVLNKLKLVNMVLLEALRLYGPVVNLRRQALQDLELGDLKVPKGTVLAIPVAILHRDKELWGPDADKFNPVKFENGVNKAAKQPNALLAFSIGPRSCIGQNFAILEAKIVVSLILQNFSLNISPNYVHAPIELITLQPKFGLPMNIKRLE</sequence>
<gene>
    <name evidence="13" type="ORF">LUZ62_043017</name>
</gene>
<comment type="caution">
    <text evidence="13">The sequence shown here is derived from an EMBL/GenBank/DDBJ whole genome shotgun (WGS) entry which is preliminary data.</text>
</comment>
<keyword evidence="8 11" id="KW-0408">Iron</keyword>
<evidence type="ECO:0000256" key="10">
    <source>
        <dbReference type="ARBA" id="ARBA00023136"/>
    </source>
</evidence>
<dbReference type="GO" id="GO:0005506">
    <property type="term" value="F:iron ion binding"/>
    <property type="evidence" value="ECO:0007669"/>
    <property type="project" value="InterPro"/>
</dbReference>
<evidence type="ECO:0000256" key="12">
    <source>
        <dbReference type="RuleBase" id="RU000461"/>
    </source>
</evidence>
<proteinExistence type="inferred from homology"/>
<dbReference type="InterPro" id="IPR002403">
    <property type="entry name" value="Cyt_P450_E_grp-IV"/>
</dbReference>
<dbReference type="Pfam" id="PF00067">
    <property type="entry name" value="p450"/>
    <property type="match status" value="1"/>
</dbReference>
<evidence type="ECO:0000256" key="4">
    <source>
        <dbReference type="ARBA" id="ARBA00022692"/>
    </source>
</evidence>
<dbReference type="SUPFAM" id="SSF48264">
    <property type="entry name" value="Cytochrome P450"/>
    <property type="match status" value="1"/>
</dbReference>
<comment type="similarity">
    <text evidence="2 12">Belongs to the cytochrome P450 family.</text>
</comment>
<evidence type="ECO:0000256" key="6">
    <source>
        <dbReference type="ARBA" id="ARBA00022989"/>
    </source>
</evidence>
<evidence type="ECO:0000256" key="3">
    <source>
        <dbReference type="ARBA" id="ARBA00022617"/>
    </source>
</evidence>
<dbReference type="AlphaFoldDB" id="A0AAV8FLV8"/>
<evidence type="ECO:0000313" key="14">
    <source>
        <dbReference type="Proteomes" id="UP001140206"/>
    </source>
</evidence>
<evidence type="ECO:0000256" key="5">
    <source>
        <dbReference type="ARBA" id="ARBA00022723"/>
    </source>
</evidence>
<dbReference type="GO" id="GO:0016020">
    <property type="term" value="C:membrane"/>
    <property type="evidence" value="ECO:0007669"/>
    <property type="project" value="UniProtKB-SubCell"/>
</dbReference>
<evidence type="ECO:0000256" key="8">
    <source>
        <dbReference type="ARBA" id="ARBA00023004"/>
    </source>
</evidence>
<keyword evidence="10" id="KW-0472">Membrane</keyword>
<protein>
    <submittedName>
        <fullName evidence="13">Cytochrome P450</fullName>
    </submittedName>
</protein>
<reference evidence="13" key="1">
    <citation type="submission" date="2022-08" db="EMBL/GenBank/DDBJ databases">
        <authorList>
            <person name="Marques A."/>
        </authorList>
    </citation>
    <scope>NUCLEOTIDE SEQUENCE</scope>
    <source>
        <strain evidence="13">RhyPub2mFocal</strain>
        <tissue evidence="13">Leaves</tissue>
    </source>
</reference>
<comment type="subcellular location">
    <subcellularLocation>
        <location evidence="1">Membrane</location>
    </subcellularLocation>
</comment>
<dbReference type="InterPro" id="IPR001128">
    <property type="entry name" value="Cyt_P450"/>
</dbReference>
<evidence type="ECO:0000256" key="11">
    <source>
        <dbReference type="PIRSR" id="PIRSR602403-1"/>
    </source>
</evidence>
<dbReference type="PROSITE" id="PS00086">
    <property type="entry name" value="CYTOCHROME_P450"/>
    <property type="match status" value="1"/>
</dbReference>
<evidence type="ECO:0000256" key="2">
    <source>
        <dbReference type="ARBA" id="ARBA00010617"/>
    </source>
</evidence>
<dbReference type="Gene3D" id="1.10.630.10">
    <property type="entry name" value="Cytochrome P450"/>
    <property type="match status" value="1"/>
</dbReference>
<evidence type="ECO:0000256" key="7">
    <source>
        <dbReference type="ARBA" id="ARBA00023002"/>
    </source>
</evidence>
<feature type="binding site" description="axial binding residue" evidence="11">
    <location>
        <position position="197"/>
    </location>
    <ligand>
        <name>heme</name>
        <dbReference type="ChEBI" id="CHEBI:30413"/>
    </ligand>
    <ligandPart>
        <name>Fe</name>
        <dbReference type="ChEBI" id="CHEBI:18248"/>
    </ligandPart>
</feature>
<evidence type="ECO:0000256" key="1">
    <source>
        <dbReference type="ARBA" id="ARBA00004370"/>
    </source>
</evidence>